<feature type="transmembrane region" description="Helical" evidence="6">
    <location>
        <begin position="213"/>
        <end position="233"/>
    </location>
</feature>
<organism evidence="8 9">
    <name type="scientific">Castellaniella denitrificans</name>
    <dbReference type="NCBI Taxonomy" id="56119"/>
    <lineage>
        <taxon>Bacteria</taxon>
        <taxon>Pseudomonadati</taxon>
        <taxon>Pseudomonadota</taxon>
        <taxon>Betaproteobacteria</taxon>
        <taxon>Burkholderiales</taxon>
        <taxon>Alcaligenaceae</taxon>
        <taxon>Castellaniella</taxon>
    </lineage>
</organism>
<dbReference type="EMBL" id="JAPWHE010000016">
    <property type="protein sequence ID" value="MCZ4331160.1"/>
    <property type="molecule type" value="Genomic_DNA"/>
</dbReference>
<evidence type="ECO:0000256" key="4">
    <source>
        <dbReference type="ARBA" id="ARBA00022989"/>
    </source>
</evidence>
<proteinExistence type="inferred from homology"/>
<feature type="transmembrane region" description="Helical" evidence="6">
    <location>
        <begin position="189"/>
        <end position="207"/>
    </location>
</feature>
<feature type="transmembrane region" description="Helical" evidence="6">
    <location>
        <begin position="245"/>
        <end position="262"/>
    </location>
</feature>
<gene>
    <name evidence="8" type="ORF">O4H32_14515</name>
</gene>
<evidence type="ECO:0000259" key="7">
    <source>
        <dbReference type="Pfam" id="PF00892"/>
    </source>
</evidence>
<dbReference type="SUPFAM" id="SSF103481">
    <property type="entry name" value="Multidrug resistance efflux transporter EmrE"/>
    <property type="match status" value="2"/>
</dbReference>
<evidence type="ECO:0000313" key="9">
    <source>
        <dbReference type="Proteomes" id="UP001068379"/>
    </source>
</evidence>
<feature type="transmembrane region" description="Helical" evidence="6">
    <location>
        <begin position="268"/>
        <end position="285"/>
    </location>
</feature>
<dbReference type="InterPro" id="IPR000620">
    <property type="entry name" value="EamA_dom"/>
</dbReference>
<feature type="transmembrane region" description="Helical" evidence="6">
    <location>
        <begin position="99"/>
        <end position="118"/>
    </location>
</feature>
<evidence type="ECO:0000256" key="1">
    <source>
        <dbReference type="ARBA" id="ARBA00004141"/>
    </source>
</evidence>
<keyword evidence="9" id="KW-1185">Reference proteome</keyword>
<dbReference type="RefSeq" id="WP_269360311.1">
    <property type="nucleotide sequence ID" value="NZ_JAPWHE010000016.1"/>
</dbReference>
<comment type="caution">
    <text evidence="8">The sequence shown here is derived from an EMBL/GenBank/DDBJ whole genome shotgun (WGS) entry which is preliminary data.</text>
</comment>
<feature type="domain" description="EamA" evidence="7">
    <location>
        <begin position="154"/>
        <end position="284"/>
    </location>
</feature>
<dbReference type="Proteomes" id="UP001068379">
    <property type="component" value="Unassembled WGS sequence"/>
</dbReference>
<feature type="transmembrane region" description="Helical" evidence="6">
    <location>
        <begin position="71"/>
        <end position="93"/>
    </location>
</feature>
<keyword evidence="5 6" id="KW-0472">Membrane</keyword>
<dbReference type="InterPro" id="IPR050638">
    <property type="entry name" value="AA-Vitamin_Transporters"/>
</dbReference>
<accession>A0ABT4M833</accession>
<keyword evidence="4 6" id="KW-1133">Transmembrane helix</keyword>
<comment type="subcellular location">
    <subcellularLocation>
        <location evidence="1">Membrane</location>
        <topology evidence="1">Multi-pass membrane protein</topology>
    </subcellularLocation>
</comment>
<evidence type="ECO:0000256" key="5">
    <source>
        <dbReference type="ARBA" id="ARBA00023136"/>
    </source>
</evidence>
<protein>
    <submittedName>
        <fullName evidence="8">DMT family transporter</fullName>
    </submittedName>
</protein>
<dbReference type="PANTHER" id="PTHR32322:SF2">
    <property type="entry name" value="EAMA DOMAIN-CONTAINING PROTEIN"/>
    <property type="match status" value="1"/>
</dbReference>
<feature type="domain" description="EamA" evidence="7">
    <location>
        <begin position="6"/>
        <end position="140"/>
    </location>
</feature>
<dbReference type="InterPro" id="IPR037185">
    <property type="entry name" value="EmrE-like"/>
</dbReference>
<evidence type="ECO:0000256" key="2">
    <source>
        <dbReference type="ARBA" id="ARBA00007362"/>
    </source>
</evidence>
<reference evidence="8" key="1">
    <citation type="submission" date="2022-12" db="EMBL/GenBank/DDBJ databases">
        <title>Bacterial isolates from different developmental stages of Nematostella vectensis.</title>
        <authorList>
            <person name="Fraune S."/>
        </authorList>
    </citation>
    <scope>NUCLEOTIDE SEQUENCE</scope>
    <source>
        <strain evidence="8">G21619-S1</strain>
    </source>
</reference>
<feature type="transmembrane region" description="Helical" evidence="6">
    <location>
        <begin position="34"/>
        <end position="51"/>
    </location>
</feature>
<evidence type="ECO:0000256" key="3">
    <source>
        <dbReference type="ARBA" id="ARBA00022692"/>
    </source>
</evidence>
<evidence type="ECO:0000256" key="6">
    <source>
        <dbReference type="SAM" id="Phobius"/>
    </source>
</evidence>
<dbReference type="Pfam" id="PF00892">
    <property type="entry name" value="EamA"/>
    <property type="match status" value="2"/>
</dbReference>
<name>A0ABT4M833_9BURK</name>
<keyword evidence="3 6" id="KW-0812">Transmembrane</keyword>
<comment type="similarity">
    <text evidence="2">Belongs to the EamA transporter family.</text>
</comment>
<dbReference type="PANTHER" id="PTHR32322">
    <property type="entry name" value="INNER MEMBRANE TRANSPORTER"/>
    <property type="match status" value="1"/>
</dbReference>
<feature type="transmembrane region" description="Helical" evidence="6">
    <location>
        <begin position="125"/>
        <end position="143"/>
    </location>
</feature>
<feature type="transmembrane region" description="Helical" evidence="6">
    <location>
        <begin position="149"/>
        <end position="168"/>
    </location>
</feature>
<sequence length="366" mass="38692">MMIRSPILAALGAALLFGASTPFSKWLAAETSPVLLAGLLYLGSGIGLWTMRLIRDRGFAPSGMPAGDWPWFLGAIVSGGVLGPVLFITGLSHASGAEASLLLNLEAVLTAVLAWVVFHENAGPRVVLGMVFIVLGGLLLAWPSPGDTASGGTLGGFFVATACLCWALDNNLTRKVSASDAVFIAGTKGLVAGVTNLALALALGAAPPAWPRMMLAMTIGLAGYGVSLVLFVLALRGLGSARTGAYFSTAPFIGAAIAVLGFQESGSLVFWLAAVLMGAGVWLHLTERHVHMHTHEPLEHDHPHVHDEHHRHEHDFSWDGSEPHAHPHRHGIMTHSHPHFPDLHHRHRHAFDGVEGQKNGPDESGP</sequence>
<evidence type="ECO:0000313" key="8">
    <source>
        <dbReference type="EMBL" id="MCZ4331160.1"/>
    </source>
</evidence>